<dbReference type="OrthoDB" id="1110367at2"/>
<dbReference type="PANTHER" id="PTHR36220:SF1">
    <property type="entry name" value="GAMMA TUBULIN COMPLEX COMPONENT C-TERMINAL DOMAIN-CONTAINING PROTEIN"/>
    <property type="match status" value="1"/>
</dbReference>
<evidence type="ECO:0000313" key="2">
    <source>
        <dbReference type="EMBL" id="TYP69910.1"/>
    </source>
</evidence>
<dbReference type="NCBIfam" id="TIGR01451">
    <property type="entry name" value="B_ant_repeat"/>
    <property type="match status" value="1"/>
</dbReference>
<dbReference type="EMBL" id="VNHU01000016">
    <property type="protein sequence ID" value="TYP69910.1"/>
    <property type="molecule type" value="Genomic_DNA"/>
</dbReference>
<evidence type="ECO:0000259" key="1">
    <source>
        <dbReference type="Pfam" id="PF24595"/>
    </source>
</evidence>
<dbReference type="Pfam" id="PF14312">
    <property type="entry name" value="FG-GAP_2"/>
    <property type="match status" value="1"/>
</dbReference>
<reference evidence="2 3" key="1">
    <citation type="submission" date="2019-07" db="EMBL/GenBank/DDBJ databases">
        <title>Genomic Encyclopedia of Archaeal and Bacterial Type Strains, Phase II (KMG-II): from individual species to whole genera.</title>
        <authorList>
            <person name="Goeker M."/>
        </authorList>
    </citation>
    <scope>NUCLEOTIDE SEQUENCE [LARGE SCALE GENOMIC DNA]</scope>
    <source>
        <strain evidence="2 3">DSM 17527</strain>
    </source>
</reference>
<dbReference type="PANTHER" id="PTHR36220">
    <property type="entry name" value="UNNAMED PRODUCT"/>
    <property type="match status" value="1"/>
</dbReference>
<dbReference type="InterPro" id="IPR015915">
    <property type="entry name" value="Kelch-typ_b-propeller"/>
</dbReference>
<dbReference type="InterPro" id="IPR013517">
    <property type="entry name" value="FG-GAP"/>
</dbReference>
<dbReference type="Pfam" id="PF24595">
    <property type="entry name" value="DUF7619"/>
    <property type="match status" value="1"/>
</dbReference>
<dbReference type="Proteomes" id="UP000324376">
    <property type="component" value="Unassembled WGS sequence"/>
</dbReference>
<sequence length="868" mass="95249">MQKQLLFLIITIFNLQFINSQDQKGQDITGVAAWNQLGGTTAISADGNRIVLGAPRFEGDGQFYGHVKVYDYNGSTWVQVGNEIKGSHNYNGVGARVSISADGNIIAFKAENSLNGPNTLSNKADVFVYELIGDNWVQKGQKLTENDFSDLFGNAISLSDNGMTLAIGADHRATGASGNPYVEVYRYNNSTNTWAQLGATLEGSVDSAFGGAVSLSKDGNTLAVGAPNSNTTRVYQLTDDTAPTWSVLGQQLYGESGAGYLFGSSVALSDDGRTLAVGDHTNNGNGNSSGHVRVFEYSATNGWLQKGSDMDGENIGDISGASISLSSDGNIVAIGAYRNDANGDQSGHVRIYKFEDDWQQSLLDIDGDAAEDEFGFSVSLSGDGNTVLIGARNNDSNGTNAGLARVFSLNLVEEINTVEGYLFYNENRDACLTEVPIQNALVTLTTNGSTYCTNTNTLGYYTFTIENKGSYTVSIDDELPDNLVIPETETGTFDSFENTHTINFCIEGPDYYDLSIIFLPINEARPGFVSQNDIVYTNNGTTEISGEITLEFDQNTINGHRALPNYDLIETNKMTWTFSNLQPYESRVIWADFEIAAPPTVNGDDILTYTATITNSNTDANPLDNTYVLEQLVVNSFDPNDKRVKQGETFYEEEVGEYLEYMVRFQNTGTASAINVVLKDTLDPNLNWDSFKMIAASHEYKLKIVDGNKIDFIFDNIHLPDSTSNERESNGYVSFKVKPKSTLTVGDSIKGKADIYFDFNLPIETNVVSTKVIERPEPVAPIKEKILEHIFAIYPIPVIDDKLYVKLDNTRNKIYKSSFITLSGKEISITPVSINRNEFIFDTSSIFLKVFFLKLTTDQGVHIEKIVK</sequence>
<dbReference type="InterPro" id="IPR055353">
    <property type="entry name" value="DUF7619"/>
</dbReference>
<dbReference type="InterPro" id="IPR047589">
    <property type="entry name" value="DUF11_rpt"/>
</dbReference>
<accession>A0A5S5BUS4</accession>
<protein>
    <submittedName>
        <fullName evidence="2">Putative repeat protein (TIGR01451 family)</fullName>
    </submittedName>
</protein>
<dbReference type="InterPro" id="IPR013783">
    <property type="entry name" value="Ig-like_fold"/>
</dbReference>
<gene>
    <name evidence="2" type="ORF">BD809_1167</name>
</gene>
<dbReference type="AlphaFoldDB" id="A0A5S5BUS4"/>
<proteinExistence type="predicted"/>
<feature type="domain" description="DUF7619" evidence="1">
    <location>
        <begin position="638"/>
        <end position="770"/>
    </location>
</feature>
<keyword evidence="3" id="KW-1185">Reference proteome</keyword>
<organism evidence="2 3">
    <name type="scientific">Aquimarina intermedia</name>
    <dbReference type="NCBI Taxonomy" id="350814"/>
    <lineage>
        <taxon>Bacteria</taxon>
        <taxon>Pseudomonadati</taxon>
        <taxon>Bacteroidota</taxon>
        <taxon>Flavobacteriia</taxon>
        <taxon>Flavobacteriales</taxon>
        <taxon>Flavobacteriaceae</taxon>
        <taxon>Aquimarina</taxon>
    </lineage>
</organism>
<dbReference type="InterPro" id="IPR011043">
    <property type="entry name" value="Gal_Oxase/kelch_b-propeller"/>
</dbReference>
<dbReference type="SUPFAM" id="SSF50965">
    <property type="entry name" value="Galactose oxidase, central domain"/>
    <property type="match status" value="2"/>
</dbReference>
<name>A0A5S5BUS4_9FLAO</name>
<dbReference type="Gene3D" id="2.60.40.740">
    <property type="match status" value="1"/>
</dbReference>
<comment type="caution">
    <text evidence="2">The sequence shown here is derived from an EMBL/GenBank/DDBJ whole genome shotgun (WGS) entry which is preliminary data.</text>
</comment>
<dbReference type="Gene3D" id="2.60.40.10">
    <property type="entry name" value="Immunoglobulins"/>
    <property type="match status" value="1"/>
</dbReference>
<dbReference type="RefSeq" id="WP_148783859.1">
    <property type="nucleotide sequence ID" value="NZ_VNHU01000016.1"/>
</dbReference>
<evidence type="ECO:0000313" key="3">
    <source>
        <dbReference type="Proteomes" id="UP000324376"/>
    </source>
</evidence>
<dbReference type="Gene3D" id="2.120.10.80">
    <property type="entry name" value="Kelch-type beta propeller"/>
    <property type="match status" value="1"/>
</dbReference>